<name>A0A1T5IVE1_9GAMM</name>
<dbReference type="SUPFAM" id="SSF55729">
    <property type="entry name" value="Acyl-CoA N-acyltransferases (Nat)"/>
    <property type="match status" value="1"/>
</dbReference>
<dbReference type="GO" id="GO:0016747">
    <property type="term" value="F:acyltransferase activity, transferring groups other than amino-acyl groups"/>
    <property type="evidence" value="ECO:0007669"/>
    <property type="project" value="InterPro"/>
</dbReference>
<dbReference type="InterPro" id="IPR000182">
    <property type="entry name" value="GNAT_dom"/>
</dbReference>
<keyword evidence="3" id="KW-1185">Reference proteome</keyword>
<dbReference type="InterPro" id="IPR051531">
    <property type="entry name" value="N-acetyltransferase"/>
</dbReference>
<accession>A0A1T5IVE1</accession>
<dbReference type="RefSeq" id="WP_079722692.1">
    <property type="nucleotide sequence ID" value="NZ_BMCL01000003.1"/>
</dbReference>
<dbReference type="Proteomes" id="UP000190341">
    <property type="component" value="Unassembled WGS sequence"/>
</dbReference>
<dbReference type="Gene3D" id="3.40.630.30">
    <property type="match status" value="1"/>
</dbReference>
<proteinExistence type="predicted"/>
<dbReference type="PANTHER" id="PTHR43792">
    <property type="entry name" value="GNAT FAMILY, PUTATIVE (AFU_ORTHOLOGUE AFUA_3G00765)-RELATED-RELATED"/>
    <property type="match status" value="1"/>
</dbReference>
<dbReference type="AlphaFoldDB" id="A0A1T5IVE1"/>
<dbReference type="EMBL" id="FUZV01000001">
    <property type="protein sequence ID" value="SKC43052.1"/>
    <property type="molecule type" value="Genomic_DNA"/>
</dbReference>
<dbReference type="InterPro" id="IPR016181">
    <property type="entry name" value="Acyl_CoA_acyltransferase"/>
</dbReference>
<dbReference type="STRING" id="428993.SAMN06296058_0271"/>
<feature type="domain" description="N-acetyltransferase" evidence="1">
    <location>
        <begin position="12"/>
        <end position="148"/>
    </location>
</feature>
<gene>
    <name evidence="2" type="ORF">SAMN06296058_0271</name>
</gene>
<reference evidence="2 3" key="1">
    <citation type="submission" date="2017-02" db="EMBL/GenBank/DDBJ databases">
        <authorList>
            <person name="Peterson S.W."/>
        </authorList>
    </citation>
    <scope>NUCLEOTIDE SEQUENCE [LARGE SCALE GENOMIC DNA]</scope>
    <source>
        <strain evidence="2 3">P15</strain>
    </source>
</reference>
<dbReference type="Pfam" id="PF13302">
    <property type="entry name" value="Acetyltransf_3"/>
    <property type="match status" value="1"/>
</dbReference>
<sequence length="186" mass="20743">MSLFDLQLETERLLLRPPRREDYEPWAAFVADEEAMRHLGGIQARSPAWRSLATMVGSWQMEGFGMFSVIEKASGQWVGRVGPWNPVDWPGTEVGWSIVRTAWGKGYAPEAAIVSTDWAFATLGWEKVIHTIDPANANSQAVARKLGSTLLRVGELPPPHAGKPIEIWGQSRQQWLARRHSTADNA</sequence>
<evidence type="ECO:0000259" key="1">
    <source>
        <dbReference type="Pfam" id="PF13302"/>
    </source>
</evidence>
<dbReference type="OrthoDB" id="9801656at2"/>
<protein>
    <submittedName>
        <fullName evidence="2">Protein N-acetyltransferase, RimJ/RimL family</fullName>
    </submittedName>
</protein>
<organism evidence="2 3">
    <name type="scientific">Pseudoxanthomonas indica</name>
    <dbReference type="NCBI Taxonomy" id="428993"/>
    <lineage>
        <taxon>Bacteria</taxon>
        <taxon>Pseudomonadati</taxon>
        <taxon>Pseudomonadota</taxon>
        <taxon>Gammaproteobacteria</taxon>
        <taxon>Lysobacterales</taxon>
        <taxon>Lysobacteraceae</taxon>
        <taxon>Pseudoxanthomonas</taxon>
    </lineage>
</organism>
<evidence type="ECO:0000313" key="3">
    <source>
        <dbReference type="Proteomes" id="UP000190341"/>
    </source>
</evidence>
<keyword evidence="2" id="KW-0808">Transferase</keyword>
<evidence type="ECO:0000313" key="2">
    <source>
        <dbReference type="EMBL" id="SKC43052.1"/>
    </source>
</evidence>
<dbReference type="PANTHER" id="PTHR43792:SF1">
    <property type="entry name" value="N-ACETYLTRANSFERASE DOMAIN-CONTAINING PROTEIN"/>
    <property type="match status" value="1"/>
</dbReference>